<dbReference type="AlphaFoldDB" id="A0A8A1M826"/>
<protein>
    <submittedName>
        <fullName evidence="1">Uncharacterized protein</fullName>
    </submittedName>
</protein>
<evidence type="ECO:0000313" key="1">
    <source>
        <dbReference type="EMBL" id="QSS61420.1"/>
    </source>
</evidence>
<reference evidence="1" key="1">
    <citation type="submission" date="2021-01" db="EMBL/GenBank/DDBJ databases">
        <title>Chromosome-level genome assembly of a human fungal pathogen reveals clustering of transcriptionally co-regulated genes.</title>
        <authorList>
            <person name="Voorhies M."/>
            <person name="Cohen S."/>
            <person name="Shea T.P."/>
            <person name="Petrus S."/>
            <person name="Munoz J.F."/>
            <person name="Poplawski S."/>
            <person name="Goldman W.E."/>
            <person name="Michael T."/>
            <person name="Cuomo C.A."/>
            <person name="Sil A."/>
            <person name="Beyhan S."/>
        </authorList>
    </citation>
    <scope>NUCLEOTIDE SEQUENCE</scope>
    <source>
        <strain evidence="1">WU24</strain>
    </source>
</reference>
<dbReference type="VEuPathDB" id="FungiDB:I7I51_03595"/>
<sequence length="131" mass="14978">MVPERAWVNAVNVMLRQAGTKGWDKAGIPKKSLELHPWASNKHNRIKALQFMGQSNHPYTFLTSMHESMGREYARRDRILQVNYARTLENPTCLFFRRCMGELTVTRAHSDHGMARHGSIGLIACTIKTNI</sequence>
<name>A0A8A1M826_AJECA</name>
<organism evidence="1 2">
    <name type="scientific">Ajellomyces capsulatus</name>
    <name type="common">Darling's disease fungus</name>
    <name type="synonym">Histoplasma capsulatum</name>
    <dbReference type="NCBI Taxonomy" id="5037"/>
    <lineage>
        <taxon>Eukaryota</taxon>
        <taxon>Fungi</taxon>
        <taxon>Dikarya</taxon>
        <taxon>Ascomycota</taxon>
        <taxon>Pezizomycotina</taxon>
        <taxon>Eurotiomycetes</taxon>
        <taxon>Eurotiomycetidae</taxon>
        <taxon>Onygenales</taxon>
        <taxon>Ajellomycetaceae</taxon>
        <taxon>Histoplasma</taxon>
    </lineage>
</organism>
<gene>
    <name evidence="1" type="ORF">I7I51_03595</name>
</gene>
<dbReference type="EMBL" id="CP069111">
    <property type="protein sequence ID" value="QSS61420.1"/>
    <property type="molecule type" value="Genomic_DNA"/>
</dbReference>
<evidence type="ECO:0000313" key="2">
    <source>
        <dbReference type="Proteomes" id="UP000663671"/>
    </source>
</evidence>
<accession>A0A8A1M826</accession>
<proteinExistence type="predicted"/>
<dbReference type="Proteomes" id="UP000663671">
    <property type="component" value="Chromosome 5"/>
</dbReference>